<evidence type="ECO:0008006" key="3">
    <source>
        <dbReference type="Google" id="ProtNLM"/>
    </source>
</evidence>
<dbReference type="AlphaFoldDB" id="A0A563VZW3"/>
<reference evidence="1 2" key="1">
    <citation type="submission" date="2019-01" db="EMBL/GenBank/DDBJ databases">
        <authorList>
            <person name="Brito A."/>
        </authorList>
    </citation>
    <scope>NUCLEOTIDE SEQUENCE [LARGE SCALE GENOMIC DNA]</scope>
    <source>
        <strain evidence="1">1</strain>
    </source>
</reference>
<proteinExistence type="predicted"/>
<dbReference type="Pfam" id="PF23856">
    <property type="entry name" value="DUF7219"/>
    <property type="match status" value="1"/>
</dbReference>
<evidence type="ECO:0000313" key="2">
    <source>
        <dbReference type="Proteomes" id="UP000320055"/>
    </source>
</evidence>
<dbReference type="RefSeq" id="WP_144866588.1">
    <property type="nucleotide sequence ID" value="NZ_LR213811.1"/>
</dbReference>
<keyword evidence="2" id="KW-1185">Reference proteome</keyword>
<organism evidence="1 2">
    <name type="scientific">Hyella patelloides LEGE 07179</name>
    <dbReference type="NCBI Taxonomy" id="945734"/>
    <lineage>
        <taxon>Bacteria</taxon>
        <taxon>Bacillati</taxon>
        <taxon>Cyanobacteriota</taxon>
        <taxon>Cyanophyceae</taxon>
        <taxon>Pleurocapsales</taxon>
        <taxon>Hyellaceae</taxon>
        <taxon>Hyella</taxon>
    </lineage>
</organism>
<dbReference type="InterPro" id="IPR055643">
    <property type="entry name" value="DUF7219"/>
</dbReference>
<evidence type="ECO:0000313" key="1">
    <source>
        <dbReference type="EMBL" id="VEP16907.1"/>
    </source>
</evidence>
<sequence>MIEESNNINNDKNIKEEFLYPIGSYQGEFTPQNLVFNANLQQFAQQVSYLCGLESNGKMTAEDTYDEIRKFWKQLKQSKKELLDKTNFTPEE</sequence>
<name>A0A563VZW3_9CYAN</name>
<gene>
    <name evidence="1" type="ORF">H1P_510010</name>
</gene>
<protein>
    <recommendedName>
        <fullName evidence="3">Isopropylmalate/homocitrate/citramalate synthase</fullName>
    </recommendedName>
</protein>
<accession>A0A563VZW3</accession>
<dbReference type="EMBL" id="CAACVJ010000457">
    <property type="protein sequence ID" value="VEP16907.1"/>
    <property type="molecule type" value="Genomic_DNA"/>
</dbReference>
<dbReference type="Proteomes" id="UP000320055">
    <property type="component" value="Unassembled WGS sequence"/>
</dbReference>
<dbReference type="OrthoDB" id="426986at2"/>